<accession>A0A1Y1QP41</accession>
<reference evidence="1 2" key="1">
    <citation type="submission" date="2017-01" db="EMBL/GenBank/DDBJ databases">
        <title>Novel large sulfur bacteria in the metagenomes of groundwater-fed chemosynthetic microbial mats in the Lake Huron basin.</title>
        <authorList>
            <person name="Sharrar A.M."/>
            <person name="Flood B.E."/>
            <person name="Bailey J.V."/>
            <person name="Jones D.S."/>
            <person name="Biddanda B."/>
            <person name="Ruberg S.A."/>
            <person name="Marcus D.N."/>
            <person name="Dick G.J."/>
        </authorList>
    </citation>
    <scope>NUCLEOTIDE SEQUENCE [LARGE SCALE GENOMIC DNA]</scope>
    <source>
        <strain evidence="1">A8</strain>
    </source>
</reference>
<dbReference type="PANTHER" id="PTHR36220">
    <property type="entry name" value="UNNAMED PRODUCT"/>
    <property type="match status" value="1"/>
</dbReference>
<evidence type="ECO:0000313" key="1">
    <source>
        <dbReference type="EMBL" id="OQX10488.1"/>
    </source>
</evidence>
<gene>
    <name evidence="1" type="ORF">BWK73_20080</name>
</gene>
<dbReference type="InterPro" id="IPR013517">
    <property type="entry name" value="FG-GAP"/>
</dbReference>
<organism evidence="1 2">
    <name type="scientific">Thiothrix lacustris</name>
    <dbReference type="NCBI Taxonomy" id="525917"/>
    <lineage>
        <taxon>Bacteria</taxon>
        <taxon>Pseudomonadati</taxon>
        <taxon>Pseudomonadota</taxon>
        <taxon>Gammaproteobacteria</taxon>
        <taxon>Thiotrichales</taxon>
        <taxon>Thiotrichaceae</taxon>
        <taxon>Thiothrix</taxon>
    </lineage>
</organism>
<name>A0A1Y1QP41_9GAMM</name>
<sequence length="310" mass="30603">MPALTLNVVQPSNLNTPDFEIGTRIPNKITMRGSVVVDVTENNAAKTLTFTAADGSTKVISMAALDVYVDAANSFWDATTNVITLKQTNGGADVVFNLGDLQKSTVTSGAGVTLSGDGSDANPLKADAVIDPASSTALSVSAAGLKLDPSALNIAVANGIATTAAGNGSAATPAKFDVVIDPTSSASLTASAAGLKLDTAMLLPVTLTDAFGTVIGMIGMAAPTSHVPAWTQTGTVVAGDAAASDYFGISVSLNAAGNVLAVGSYAQDSAGVNAGKVYLYSVAGGVATQTGTVVAGDAAASDYFGVSVSC</sequence>
<dbReference type="PANTHER" id="PTHR36220:SF1">
    <property type="entry name" value="GAMMA TUBULIN COMPLEX COMPONENT C-TERMINAL DOMAIN-CONTAINING PROTEIN"/>
    <property type="match status" value="1"/>
</dbReference>
<dbReference type="Pfam" id="PF14312">
    <property type="entry name" value="FG-GAP_2"/>
    <property type="match status" value="1"/>
</dbReference>
<dbReference type="Proteomes" id="UP000192491">
    <property type="component" value="Unassembled WGS sequence"/>
</dbReference>
<comment type="caution">
    <text evidence="1">The sequence shown here is derived from an EMBL/GenBank/DDBJ whole genome shotgun (WGS) entry which is preliminary data.</text>
</comment>
<protein>
    <submittedName>
        <fullName evidence="1">Uncharacterized protein</fullName>
    </submittedName>
</protein>
<dbReference type="AlphaFoldDB" id="A0A1Y1QP41"/>
<evidence type="ECO:0000313" key="2">
    <source>
        <dbReference type="Proteomes" id="UP000192491"/>
    </source>
</evidence>
<dbReference type="EMBL" id="MTEJ01000111">
    <property type="protein sequence ID" value="OQX10488.1"/>
    <property type="molecule type" value="Genomic_DNA"/>
</dbReference>
<proteinExistence type="predicted"/>